<sequence>MNVGPNRVVLTTAPIFFVASIALAILTRWARPARSAFGTAMCDQVRGFRDYLSTIEANQLKVEENFDIFSAYLPWAAAFGITDKWVSTFASLEKSGQWTPGPLWIPLTADGLSHDFTSTFSTMSHSMSSSMSSAASPSWGDTSSSDSGFSSSSSDSGFGGGGGGSW</sequence>
<organism evidence="3 4">
    <name type="scientific">Cutibacterium modestum HL044PA1</name>
    <dbReference type="NCBI Taxonomy" id="765109"/>
    <lineage>
        <taxon>Bacteria</taxon>
        <taxon>Bacillati</taxon>
        <taxon>Actinomycetota</taxon>
        <taxon>Actinomycetes</taxon>
        <taxon>Propionibacteriales</taxon>
        <taxon>Propionibacteriaceae</taxon>
        <taxon>Cutibacterium</taxon>
        <taxon>Cutibacterium modestum</taxon>
    </lineage>
</organism>
<protein>
    <recommendedName>
        <fullName evidence="2">Predicted membrane protein YciQ-like C-terminal domain-containing protein</fullName>
    </recommendedName>
</protein>
<gene>
    <name evidence="3" type="ORF">HMPREF9607_02860</name>
</gene>
<feature type="region of interest" description="Disordered" evidence="1">
    <location>
        <begin position="131"/>
        <end position="166"/>
    </location>
</feature>
<name>A0ABN0C1L1_9ACTN</name>
<evidence type="ECO:0000313" key="3">
    <source>
        <dbReference type="EMBL" id="EFS91021.1"/>
    </source>
</evidence>
<feature type="domain" description="Predicted membrane protein YciQ-like C-terminal" evidence="2">
    <location>
        <begin position="14"/>
        <end position="89"/>
    </location>
</feature>
<reference evidence="3" key="1">
    <citation type="submission" date="2010-08" db="EMBL/GenBank/DDBJ databases">
        <authorList>
            <person name="Weinstock G."/>
            <person name="Sodergren E."/>
            <person name="Clifton S."/>
            <person name="Fulton L."/>
            <person name="Fulton B."/>
            <person name="Courtney L."/>
            <person name="Fronick C."/>
            <person name="Harrison M."/>
            <person name="Strong C."/>
            <person name="Farmer C."/>
            <person name="Delahaunty K."/>
            <person name="Markovic C."/>
            <person name="Hall O."/>
            <person name="Minx P."/>
            <person name="Tomlinson C."/>
            <person name="Mitreva M."/>
            <person name="Hou S."/>
            <person name="Chen J."/>
            <person name="Wollam A."/>
            <person name="Pepin K.H."/>
            <person name="Johnson M."/>
            <person name="Bhonagiri V."/>
            <person name="Zhang X."/>
            <person name="Suruliraj S."/>
            <person name="Warren W."/>
            <person name="Chinwalla A."/>
            <person name="Mardis E.R."/>
            <person name="Wilson R.K."/>
        </authorList>
    </citation>
    <scope>NUCLEOTIDE SEQUENCE [LARGE SCALE GENOMIC DNA]</scope>
    <source>
        <strain evidence="3">HL044PA1</strain>
    </source>
</reference>
<evidence type="ECO:0000256" key="1">
    <source>
        <dbReference type="SAM" id="MobiDB-lite"/>
    </source>
</evidence>
<dbReference type="EMBL" id="ADZU01000044">
    <property type="protein sequence ID" value="EFS91021.1"/>
    <property type="molecule type" value="Genomic_DNA"/>
</dbReference>
<comment type="caution">
    <text evidence="3">The sequence shown here is derived from an EMBL/GenBank/DDBJ whole genome shotgun (WGS) entry which is preliminary data.</text>
</comment>
<dbReference type="Pfam" id="PF20990">
    <property type="entry name" value="DUF2207_C"/>
    <property type="match status" value="1"/>
</dbReference>
<feature type="compositionally biased region" description="Low complexity" evidence="1">
    <location>
        <begin position="131"/>
        <end position="156"/>
    </location>
</feature>
<accession>A0ABN0C1L1</accession>
<keyword evidence="4" id="KW-1185">Reference proteome</keyword>
<dbReference type="InterPro" id="IPR048389">
    <property type="entry name" value="YciQ-like_C"/>
</dbReference>
<dbReference type="Proteomes" id="UP000003179">
    <property type="component" value="Unassembled WGS sequence"/>
</dbReference>
<proteinExistence type="predicted"/>
<evidence type="ECO:0000313" key="4">
    <source>
        <dbReference type="Proteomes" id="UP000003179"/>
    </source>
</evidence>
<feature type="compositionally biased region" description="Gly residues" evidence="1">
    <location>
        <begin position="157"/>
        <end position="166"/>
    </location>
</feature>
<evidence type="ECO:0000259" key="2">
    <source>
        <dbReference type="Pfam" id="PF20990"/>
    </source>
</evidence>